<dbReference type="EMBL" id="BAAASE010000014">
    <property type="protein sequence ID" value="GAA2422390.1"/>
    <property type="molecule type" value="Genomic_DNA"/>
</dbReference>
<comment type="caution">
    <text evidence="2">The sequence shown here is derived from an EMBL/GenBank/DDBJ whole genome shotgun (WGS) entry which is preliminary data.</text>
</comment>
<accession>A0ABN3J6U2</accession>
<protein>
    <submittedName>
        <fullName evidence="2">Uncharacterized protein</fullName>
    </submittedName>
</protein>
<feature type="region of interest" description="Disordered" evidence="1">
    <location>
        <begin position="133"/>
        <end position="172"/>
    </location>
</feature>
<dbReference type="RefSeq" id="WP_086850345.1">
    <property type="nucleotide sequence ID" value="NZ_BAAASE010000014.1"/>
</dbReference>
<evidence type="ECO:0000313" key="3">
    <source>
        <dbReference type="Proteomes" id="UP001499986"/>
    </source>
</evidence>
<gene>
    <name evidence="2" type="ORF">GCM10010255_74260</name>
</gene>
<name>A0ABN3J6U2_9ACTN</name>
<keyword evidence="3" id="KW-1185">Reference proteome</keyword>
<dbReference type="Proteomes" id="UP001499986">
    <property type="component" value="Unassembled WGS sequence"/>
</dbReference>
<evidence type="ECO:0000256" key="1">
    <source>
        <dbReference type="SAM" id="MobiDB-lite"/>
    </source>
</evidence>
<organism evidence="2 3">
    <name type="scientific">Streptomyces coeruleofuscus</name>
    <dbReference type="NCBI Taxonomy" id="66879"/>
    <lineage>
        <taxon>Bacteria</taxon>
        <taxon>Bacillati</taxon>
        <taxon>Actinomycetota</taxon>
        <taxon>Actinomycetes</taxon>
        <taxon>Kitasatosporales</taxon>
        <taxon>Streptomycetaceae</taxon>
        <taxon>Streptomyces</taxon>
    </lineage>
</organism>
<feature type="compositionally biased region" description="Low complexity" evidence="1">
    <location>
        <begin position="136"/>
        <end position="152"/>
    </location>
</feature>
<evidence type="ECO:0000313" key="2">
    <source>
        <dbReference type="EMBL" id="GAA2422390.1"/>
    </source>
</evidence>
<reference evidence="2 3" key="1">
    <citation type="journal article" date="2019" name="Int. J. Syst. Evol. Microbiol.">
        <title>The Global Catalogue of Microorganisms (GCM) 10K type strain sequencing project: providing services to taxonomists for standard genome sequencing and annotation.</title>
        <authorList>
            <consortium name="The Broad Institute Genomics Platform"/>
            <consortium name="The Broad Institute Genome Sequencing Center for Infectious Disease"/>
            <person name="Wu L."/>
            <person name="Ma J."/>
        </authorList>
    </citation>
    <scope>NUCLEOTIDE SEQUENCE [LARGE SCALE GENOMIC DNA]</scope>
    <source>
        <strain evidence="2 3">JCM 4358</strain>
    </source>
</reference>
<sequence>MHRTARTAPCTGSARSRVAVLAAVVLVLLAALGIAGPPPGATGGAMGRPAAGVVAGADRHGDTGPRAADDGCDTVCANRPDADDGCETVCANRPHADDRCKTVCAVRAATSQESHSEHPAPRGHLATTCAPGTDVTPPGAARLLPAPAAHTPSSCPHAPHDRGRAPPATSGI</sequence>
<proteinExistence type="predicted"/>